<evidence type="ECO:0000313" key="2">
    <source>
        <dbReference type="EMBL" id="MBX05504.1"/>
    </source>
</evidence>
<reference evidence="2" key="1">
    <citation type="submission" date="2018-02" db="EMBL/GenBank/DDBJ databases">
        <title>Rhizophora mucronata_Transcriptome.</title>
        <authorList>
            <person name="Meera S.P."/>
            <person name="Sreeshan A."/>
            <person name="Augustine A."/>
        </authorList>
    </citation>
    <scope>NUCLEOTIDE SEQUENCE</scope>
    <source>
        <tissue evidence="2">Leaf</tissue>
    </source>
</reference>
<dbReference type="PANTHER" id="PTHR32254">
    <property type="entry name" value="EXPRESSED PROTEIN"/>
    <property type="match status" value="1"/>
</dbReference>
<feature type="transmembrane region" description="Helical" evidence="1">
    <location>
        <begin position="6"/>
        <end position="28"/>
    </location>
</feature>
<accession>A0A2P2KIG4</accession>
<organism evidence="2">
    <name type="scientific">Rhizophora mucronata</name>
    <name type="common">Asiatic mangrove</name>
    <dbReference type="NCBI Taxonomy" id="61149"/>
    <lineage>
        <taxon>Eukaryota</taxon>
        <taxon>Viridiplantae</taxon>
        <taxon>Streptophyta</taxon>
        <taxon>Embryophyta</taxon>
        <taxon>Tracheophyta</taxon>
        <taxon>Spermatophyta</taxon>
        <taxon>Magnoliopsida</taxon>
        <taxon>eudicotyledons</taxon>
        <taxon>Gunneridae</taxon>
        <taxon>Pentapetalae</taxon>
        <taxon>rosids</taxon>
        <taxon>fabids</taxon>
        <taxon>Malpighiales</taxon>
        <taxon>Rhizophoraceae</taxon>
        <taxon>Rhizophora</taxon>
    </lineage>
</organism>
<dbReference type="Gene3D" id="3.60.21.10">
    <property type="match status" value="1"/>
</dbReference>
<dbReference type="PANTHER" id="PTHR32254:SF5">
    <property type="entry name" value="CALCINEURIN-LIKE METALLO-PHOSPHOESTERASE SUPERFAMILY PROTEIN"/>
    <property type="match status" value="1"/>
</dbReference>
<evidence type="ECO:0000256" key="1">
    <source>
        <dbReference type="SAM" id="Phobius"/>
    </source>
</evidence>
<proteinExistence type="predicted"/>
<keyword evidence="1" id="KW-0472">Membrane</keyword>
<name>A0A2P2KIG4_RHIMU</name>
<protein>
    <submittedName>
        <fullName evidence="2">Uncharacterized protein</fullName>
    </submittedName>
</protein>
<keyword evidence="1" id="KW-0812">Transmembrane</keyword>
<dbReference type="SUPFAM" id="SSF56300">
    <property type="entry name" value="Metallo-dependent phosphatases"/>
    <property type="match status" value="1"/>
</dbReference>
<sequence>MEKGRSWIATLVAQVFLCGALYVALNLGQPQKSNHQNRSGSGRPHDVYFISVRGGFRPLERQTHLLKQMEKVAKTYKARFVVNISEQGEDDPLAQNASSLFSHLGIQWYTTIDSKNLKVDWFLEEINITRGKKLYIVGVNTGSLQELMGSISGSGDNQLNLLAQTLEAVVGSWVIVIGYHPVVVCEEDKEQIEAKQVHESLHHTFVKYRVSAYLSKQGCVSYTRKGGVAYIGVPEPIQRLPHLASLVPSFQEEVLDGFLLHRVSSLEITTYYVTSDEEVPDKTVEQQRGKDVM</sequence>
<dbReference type="EMBL" id="GGEC01025020">
    <property type="protein sequence ID" value="MBX05504.1"/>
    <property type="molecule type" value="Transcribed_RNA"/>
</dbReference>
<dbReference type="InterPro" id="IPR029052">
    <property type="entry name" value="Metallo-depent_PP-like"/>
</dbReference>
<keyword evidence="1" id="KW-1133">Transmembrane helix</keyword>
<dbReference type="AlphaFoldDB" id="A0A2P2KIG4"/>